<dbReference type="EMBL" id="JBGBPQ010000014">
    <property type="protein sequence ID" value="KAL1510896.1"/>
    <property type="molecule type" value="Genomic_DNA"/>
</dbReference>
<name>A0AB34J1U9_PRYPA</name>
<dbReference type="InterPro" id="IPR040976">
    <property type="entry name" value="Pkinase_fungal"/>
</dbReference>
<dbReference type="Pfam" id="PF17667">
    <property type="entry name" value="Pkinase_fungal"/>
    <property type="match status" value="1"/>
</dbReference>
<dbReference type="Proteomes" id="UP001515480">
    <property type="component" value="Unassembled WGS sequence"/>
</dbReference>
<gene>
    <name evidence="3" type="ORF">AB1Y20_005728</name>
</gene>
<evidence type="ECO:0000256" key="1">
    <source>
        <dbReference type="SAM" id="Coils"/>
    </source>
</evidence>
<keyword evidence="1" id="KW-0175">Coiled coil</keyword>
<feature type="coiled-coil region" evidence="1">
    <location>
        <begin position="119"/>
        <end position="146"/>
    </location>
</feature>
<protein>
    <recommendedName>
        <fullName evidence="2">Fungal-type protein kinase domain-containing protein</fullName>
    </recommendedName>
</protein>
<evidence type="ECO:0000313" key="4">
    <source>
        <dbReference type="Proteomes" id="UP001515480"/>
    </source>
</evidence>
<reference evidence="3 4" key="1">
    <citation type="journal article" date="2024" name="Science">
        <title>Giant polyketide synthase enzymes in the biosynthesis of giant marine polyether toxins.</title>
        <authorList>
            <person name="Fallon T.R."/>
            <person name="Shende V.V."/>
            <person name="Wierzbicki I.H."/>
            <person name="Pendleton A.L."/>
            <person name="Watervoot N.F."/>
            <person name="Auber R.P."/>
            <person name="Gonzalez D.J."/>
            <person name="Wisecaver J.H."/>
            <person name="Moore B.S."/>
        </authorList>
    </citation>
    <scope>NUCLEOTIDE SEQUENCE [LARGE SCALE GENOMIC DNA]</scope>
    <source>
        <strain evidence="3 4">12B1</strain>
    </source>
</reference>
<feature type="domain" description="Fungal-type protein kinase" evidence="2">
    <location>
        <begin position="276"/>
        <end position="354"/>
    </location>
</feature>
<dbReference type="SUPFAM" id="SSF56112">
    <property type="entry name" value="Protein kinase-like (PK-like)"/>
    <property type="match status" value="1"/>
</dbReference>
<sequence>MAIKVWVQLVRGVKEIGKPTKIALEDDESDVDDLCKAVLKELEVKLKDVSTVDLNVSMTSESTEYLNPRRKLRELDLEETLFVHAPAPAAGSEHELEHALRLERSKKQRTDTPEATSDLASLLHELQEIRRGQEELKQRLASLSVKDSTRMIIQEMDNAQQRTAQIQSTFPAPAGWSDGGFAIFARWFEQHAEQLAGWIAIREGRSPASEADVQELFTCIHQFFVQLQTQTSQVGCSTRTRSWIDGWDGALSSMLPRDTHASYAPLQPQCKFDYTFVPRGSASAGEHVQVEWEDVALVVELKQSLVKEEQRKAVLVQLSDDVVQLFEKQPTREFAVGIASDARHLQVYRCCKSGKKTKTDKLPMLLTTEANGLKKTDGLDLYIGLMHATEQGLGYFRPQPPHLPPSFRGPALRSTVRRSNGTRPEVLRLEDDTVLKVHFVREMFENERQVFSLIQSPVPVMTMKSFDEEAMWLHLDTYCPYTLADDILFSRALFNRVCRSAAAVLRGLWGCGLAYMDPKPENVLLTSNDDNATIYWNDFGLSQQLGLHMSEFQGSREYSSLRVNELDTELAKKQNRSVVYGREDDAQAVFFTLLSFALSRTGERNRRKLPWHVQASFFTSGISASESVYHLKKHWVDQPNPVELEIEHVQPDAQPLLRKIHEMLFRSPSSEFDWEAFCKALEQEE</sequence>
<comment type="caution">
    <text evidence="3">The sequence shown here is derived from an EMBL/GenBank/DDBJ whole genome shotgun (WGS) entry which is preliminary data.</text>
</comment>
<proteinExistence type="predicted"/>
<dbReference type="AlphaFoldDB" id="A0AB34J1U9"/>
<evidence type="ECO:0000313" key="3">
    <source>
        <dbReference type="EMBL" id="KAL1510896.1"/>
    </source>
</evidence>
<dbReference type="InterPro" id="IPR011009">
    <property type="entry name" value="Kinase-like_dom_sf"/>
</dbReference>
<keyword evidence="4" id="KW-1185">Reference proteome</keyword>
<evidence type="ECO:0000259" key="2">
    <source>
        <dbReference type="Pfam" id="PF17667"/>
    </source>
</evidence>
<accession>A0AB34J1U9</accession>
<organism evidence="3 4">
    <name type="scientific">Prymnesium parvum</name>
    <name type="common">Toxic golden alga</name>
    <dbReference type="NCBI Taxonomy" id="97485"/>
    <lineage>
        <taxon>Eukaryota</taxon>
        <taxon>Haptista</taxon>
        <taxon>Haptophyta</taxon>
        <taxon>Prymnesiophyceae</taxon>
        <taxon>Prymnesiales</taxon>
        <taxon>Prymnesiaceae</taxon>
        <taxon>Prymnesium</taxon>
    </lineage>
</organism>
<dbReference type="Gene3D" id="1.10.510.10">
    <property type="entry name" value="Transferase(Phosphotransferase) domain 1"/>
    <property type="match status" value="1"/>
</dbReference>